<dbReference type="InParanoid" id="A0A1B1AIF5"/>
<dbReference type="Proteomes" id="UP000092498">
    <property type="component" value="Chromosome"/>
</dbReference>
<dbReference type="InterPro" id="IPR010281">
    <property type="entry name" value="DUF885"/>
</dbReference>
<evidence type="ECO:0000313" key="1">
    <source>
        <dbReference type="EMBL" id="ANP46321.1"/>
    </source>
</evidence>
<accession>A0A1B1AIF5</accession>
<dbReference type="AlphaFoldDB" id="A0A1B1AIF5"/>
<gene>
    <name evidence="1" type="ORF">ATE48_10535</name>
</gene>
<protein>
    <recommendedName>
        <fullName evidence="3">Tat pathway signal protein</fullName>
    </recommendedName>
</protein>
<dbReference type="STRING" id="1759059.ATE48_10535"/>
<keyword evidence="2" id="KW-1185">Reference proteome</keyword>
<dbReference type="Pfam" id="PF05960">
    <property type="entry name" value="DUF885"/>
    <property type="match status" value="1"/>
</dbReference>
<dbReference type="PANTHER" id="PTHR33361">
    <property type="entry name" value="GLR0591 PROTEIN"/>
    <property type="match status" value="1"/>
</dbReference>
<dbReference type="PANTHER" id="PTHR33361:SF2">
    <property type="entry name" value="DUF885 DOMAIN-CONTAINING PROTEIN"/>
    <property type="match status" value="1"/>
</dbReference>
<evidence type="ECO:0000313" key="2">
    <source>
        <dbReference type="Proteomes" id="UP000092498"/>
    </source>
</evidence>
<evidence type="ECO:0008006" key="3">
    <source>
        <dbReference type="Google" id="ProtNLM"/>
    </source>
</evidence>
<reference evidence="1 2" key="1">
    <citation type="submission" date="2015-11" db="EMBL/GenBank/DDBJ databases">
        <title>Whole-Genome Sequence of Candidatus Oderbacter manganicum from the National Park Lower Oder Valley, Germany.</title>
        <authorList>
            <person name="Braun B."/>
            <person name="Liere K."/>
            <person name="Szewzyk U."/>
        </authorList>
    </citation>
    <scope>NUCLEOTIDE SEQUENCE [LARGE SCALE GENOMIC DNA]</scope>
    <source>
        <strain evidence="1 2">OTSz_A_272</strain>
    </source>
</reference>
<name>A0A1B1AIF5_9PROT</name>
<organism evidence="1 2">
    <name type="scientific">Candidatus Viadribacter manganicus</name>
    <dbReference type="NCBI Taxonomy" id="1759059"/>
    <lineage>
        <taxon>Bacteria</taxon>
        <taxon>Pseudomonadati</taxon>
        <taxon>Pseudomonadota</taxon>
        <taxon>Alphaproteobacteria</taxon>
        <taxon>Hyphomonadales</taxon>
        <taxon>Hyphomonadaceae</taxon>
        <taxon>Candidatus Viadribacter</taxon>
    </lineage>
</organism>
<dbReference type="KEGG" id="cbot:ATE48_10535"/>
<dbReference type="EMBL" id="CP013244">
    <property type="protein sequence ID" value="ANP46321.1"/>
    <property type="molecule type" value="Genomic_DNA"/>
</dbReference>
<sequence>MSATFNAVLDRSVANSLRRSPERCTSLGLTEERAGYRFIDKVSDASKAAAREARALQQTSLNELRAINRDALTPRDRVTYDVVETAWVNSLDSSAFEVGGGAGSPYVVTQLTGAYRSMPNFLNEQHPLRSVDEADGYLARIDGFVGQLDAETAIIAEDAAAGVIPPDFAIDKAVLQLGRFAEGAPNQNILVQSLVRRLPDVQAIPEASRAGYMSRAEAAVRERVIPAVQRQIAALQRVRPQAVHDAGIWRLPQGAEMYAVALRSRTTTNMSPDEIHNVGLELIAQFNSEMAAILRAEGMTRGSVAQRVQELSRRPDQLYPNTDAGREQILTDLNAQTREIEAMMPRAFNTLARAQLEIRRVPPFTEAGAPGGYYQRAALDGSRPGAYFINLRDTGEWPRFTLPTLNYHEGVPGHHWQISIQQESGSIPFIRSAMLGFSAFSEGWGLYAEQLADELGAYANNRLGRLGYLQSATFRASRLVCDTGLHHKRWTREQAIQSMMEATGDLESSVTTEIERYCVNPGQACAYMIGRQAINRIRQQATTTLGPRFDLKTFHDTMLANGAVPLSVLERVLHDWAAAQG</sequence>
<proteinExistence type="predicted"/>